<dbReference type="EMBL" id="BRXS01000002">
    <property type="protein sequence ID" value="GLC25040.1"/>
    <property type="molecule type" value="Genomic_DNA"/>
</dbReference>
<evidence type="ECO:0000256" key="1">
    <source>
        <dbReference type="SAM" id="MobiDB-lite"/>
    </source>
</evidence>
<gene>
    <name evidence="2" type="ORF">rosag_15530</name>
</gene>
<dbReference type="RefSeq" id="WP_284349481.1">
    <property type="nucleotide sequence ID" value="NZ_BRXS01000002.1"/>
</dbReference>
<reference evidence="2" key="1">
    <citation type="submission" date="2022-08" db="EMBL/GenBank/DDBJ databases">
        <title>Draft genome sequencing of Roseisolibacter agri AW1220.</title>
        <authorList>
            <person name="Tobiishi Y."/>
            <person name="Tonouchi A."/>
        </authorList>
    </citation>
    <scope>NUCLEOTIDE SEQUENCE</scope>
    <source>
        <strain evidence="2">AW1220</strain>
    </source>
</reference>
<feature type="compositionally biased region" description="Basic and acidic residues" evidence="1">
    <location>
        <begin position="98"/>
        <end position="107"/>
    </location>
</feature>
<dbReference type="Proteomes" id="UP001161325">
    <property type="component" value="Unassembled WGS sequence"/>
</dbReference>
<comment type="caution">
    <text evidence="2">The sequence shown here is derived from an EMBL/GenBank/DDBJ whole genome shotgun (WGS) entry which is preliminary data.</text>
</comment>
<evidence type="ECO:0000313" key="3">
    <source>
        <dbReference type="Proteomes" id="UP001161325"/>
    </source>
</evidence>
<dbReference type="AlphaFoldDB" id="A0AA37Q1U6"/>
<evidence type="ECO:0000313" key="2">
    <source>
        <dbReference type="EMBL" id="GLC25040.1"/>
    </source>
</evidence>
<name>A0AA37Q1U6_9BACT</name>
<proteinExistence type="predicted"/>
<organism evidence="2 3">
    <name type="scientific">Roseisolibacter agri</name>
    <dbReference type="NCBI Taxonomy" id="2014610"/>
    <lineage>
        <taxon>Bacteria</taxon>
        <taxon>Pseudomonadati</taxon>
        <taxon>Gemmatimonadota</taxon>
        <taxon>Gemmatimonadia</taxon>
        <taxon>Gemmatimonadales</taxon>
        <taxon>Gemmatimonadaceae</taxon>
        <taxon>Roseisolibacter</taxon>
    </lineage>
</organism>
<feature type="region of interest" description="Disordered" evidence="1">
    <location>
        <begin position="83"/>
        <end position="107"/>
    </location>
</feature>
<sequence>MPSIPTDPQARAVLCFFVGLLLLALLVASIAGRHALQRRREEKRLAKLASPEPKPAAISQDEITANLADISSAVDGLRARVAASPSKHFTPATRPLHPPKEATHAQH</sequence>
<keyword evidence="3" id="KW-1185">Reference proteome</keyword>
<protein>
    <submittedName>
        <fullName evidence="2">Uncharacterized protein</fullName>
    </submittedName>
</protein>
<accession>A0AA37Q1U6</accession>